<proteinExistence type="predicted"/>
<evidence type="ECO:0000256" key="4">
    <source>
        <dbReference type="ARBA" id="ARBA00023136"/>
    </source>
</evidence>
<evidence type="ECO:0000313" key="6">
    <source>
        <dbReference type="EMBL" id="OGY52944.1"/>
    </source>
</evidence>
<dbReference type="PANTHER" id="PTHR37306:SF1">
    <property type="entry name" value="COLICIN V PRODUCTION PROTEIN"/>
    <property type="match status" value="1"/>
</dbReference>
<comment type="subcellular location">
    <subcellularLocation>
        <location evidence="1">Membrane</location>
        <topology evidence="1">Multi-pass membrane protein</topology>
    </subcellularLocation>
</comment>
<evidence type="ECO:0008006" key="8">
    <source>
        <dbReference type="Google" id="ProtNLM"/>
    </source>
</evidence>
<comment type="caution">
    <text evidence="6">The sequence shown here is derived from an EMBL/GenBank/DDBJ whole genome shotgun (WGS) entry which is preliminary data.</text>
</comment>
<reference evidence="6 7" key="1">
    <citation type="journal article" date="2016" name="Nat. Commun.">
        <title>Thousands of microbial genomes shed light on interconnected biogeochemical processes in an aquifer system.</title>
        <authorList>
            <person name="Anantharaman K."/>
            <person name="Brown C.T."/>
            <person name="Hug L.A."/>
            <person name="Sharon I."/>
            <person name="Castelle C.J."/>
            <person name="Probst A.J."/>
            <person name="Thomas B.C."/>
            <person name="Singh A."/>
            <person name="Wilkins M.J."/>
            <person name="Karaoz U."/>
            <person name="Brodie E.L."/>
            <person name="Williams K.H."/>
            <person name="Hubbard S.S."/>
            <person name="Banfield J.F."/>
        </authorList>
    </citation>
    <scope>NUCLEOTIDE SEQUENCE [LARGE SCALE GENOMIC DNA]</scope>
</reference>
<evidence type="ECO:0000256" key="5">
    <source>
        <dbReference type="SAM" id="Phobius"/>
    </source>
</evidence>
<name>A0A1G1YKZ7_9BACT</name>
<dbReference type="Proteomes" id="UP000177376">
    <property type="component" value="Unassembled WGS sequence"/>
</dbReference>
<protein>
    <recommendedName>
        <fullName evidence="8">Colicin V production protein</fullName>
    </recommendedName>
</protein>
<feature type="transmembrane region" description="Helical" evidence="5">
    <location>
        <begin position="30"/>
        <end position="48"/>
    </location>
</feature>
<organism evidence="6 7">
    <name type="scientific">Candidatus Buchananbacteria bacterium RIFCSPLOWO2_01_FULL_39_33</name>
    <dbReference type="NCBI Taxonomy" id="1797543"/>
    <lineage>
        <taxon>Bacteria</taxon>
        <taxon>Candidatus Buchananiibacteriota</taxon>
    </lineage>
</organism>
<accession>A0A1G1YKZ7</accession>
<keyword evidence="2 5" id="KW-0812">Transmembrane</keyword>
<evidence type="ECO:0000256" key="1">
    <source>
        <dbReference type="ARBA" id="ARBA00004141"/>
    </source>
</evidence>
<dbReference type="Pfam" id="PF02674">
    <property type="entry name" value="Colicin_V"/>
    <property type="match status" value="1"/>
</dbReference>
<evidence type="ECO:0000313" key="7">
    <source>
        <dbReference type="Proteomes" id="UP000177376"/>
    </source>
</evidence>
<evidence type="ECO:0000256" key="2">
    <source>
        <dbReference type="ARBA" id="ARBA00022692"/>
    </source>
</evidence>
<dbReference type="AlphaFoldDB" id="A0A1G1YKZ7"/>
<dbReference type="GO" id="GO:0016020">
    <property type="term" value="C:membrane"/>
    <property type="evidence" value="ECO:0007669"/>
    <property type="project" value="UniProtKB-SubCell"/>
</dbReference>
<feature type="transmembrane region" description="Helical" evidence="5">
    <location>
        <begin position="6"/>
        <end position="23"/>
    </location>
</feature>
<dbReference type="EMBL" id="MHIM01000009">
    <property type="protein sequence ID" value="OGY52944.1"/>
    <property type="molecule type" value="Genomic_DNA"/>
</dbReference>
<keyword evidence="4 5" id="KW-0472">Membrane</keyword>
<dbReference type="GO" id="GO:0009403">
    <property type="term" value="P:toxin biosynthetic process"/>
    <property type="evidence" value="ECO:0007669"/>
    <property type="project" value="InterPro"/>
</dbReference>
<sequence>MLFTLVDVILIVIVLAFVMLGFFMGLISAIGALIGLVLGTWAAISYFAPVADWLAPYLFSYTGLSKTVAFMAIFLIINRLTALIFWLINKVFGLISIIPFLKSINRLGGAVLGLVEGVLITGTAIFIIAKFGLDIAWLSQNLDQSQIAHLLILTTQFLSNFIP</sequence>
<feature type="transmembrane region" description="Helical" evidence="5">
    <location>
        <begin position="107"/>
        <end position="129"/>
    </location>
</feature>
<dbReference type="PANTHER" id="PTHR37306">
    <property type="entry name" value="COLICIN V PRODUCTION PROTEIN"/>
    <property type="match status" value="1"/>
</dbReference>
<keyword evidence="3 5" id="KW-1133">Transmembrane helix</keyword>
<dbReference type="InterPro" id="IPR003825">
    <property type="entry name" value="Colicin-V_CvpA"/>
</dbReference>
<evidence type="ECO:0000256" key="3">
    <source>
        <dbReference type="ARBA" id="ARBA00022989"/>
    </source>
</evidence>
<gene>
    <name evidence="6" type="ORF">A3A02_04365</name>
</gene>